<dbReference type="EMBL" id="BSDX01000001">
    <property type="protein sequence ID" value="GLI53731.1"/>
    <property type="molecule type" value="Genomic_DNA"/>
</dbReference>
<evidence type="ECO:0000313" key="1">
    <source>
        <dbReference type="EMBL" id="GLI53731.1"/>
    </source>
</evidence>
<proteinExistence type="predicted"/>
<dbReference type="AlphaFoldDB" id="A0A9W6LJZ9"/>
<keyword evidence="2" id="KW-1185">Reference proteome</keyword>
<reference evidence="1" key="1">
    <citation type="submission" date="2022-12" db="EMBL/GenBank/DDBJ databases">
        <title>Reference genome sequencing for broad-spectrum identification of bacterial and archaeal isolates by mass spectrometry.</title>
        <authorList>
            <person name="Sekiguchi Y."/>
            <person name="Tourlousse D.M."/>
        </authorList>
    </citation>
    <scope>NUCLEOTIDE SEQUENCE</scope>
    <source>
        <strain evidence="1">TSL-P1</strain>
    </source>
</reference>
<sequence>MAGFYRHIMALSEYLGIDKNYFHSIVFFPGDAEFKTEMPENVIKSGLSEYIKRFDREILSEEDIEQINMKLSKIKPF</sequence>
<accession>A0A9W6LJZ9</accession>
<organism evidence="1 2">
    <name type="scientific">Thermodesulfovibrio yellowstonii</name>
    <dbReference type="NCBI Taxonomy" id="28262"/>
    <lineage>
        <taxon>Bacteria</taxon>
        <taxon>Pseudomonadati</taxon>
        <taxon>Nitrospirota</taxon>
        <taxon>Thermodesulfovibrionia</taxon>
        <taxon>Thermodesulfovibrionales</taxon>
        <taxon>Thermodesulfovibrionaceae</taxon>
        <taxon>Thermodesulfovibrio</taxon>
    </lineage>
</organism>
<name>A0A9W6LJZ9_9BACT</name>
<comment type="caution">
    <text evidence="1">The sequence shown here is derived from an EMBL/GenBank/DDBJ whole genome shotgun (WGS) entry which is preliminary data.</text>
</comment>
<protein>
    <submittedName>
        <fullName evidence="1">Uncharacterized protein</fullName>
    </submittedName>
</protein>
<evidence type="ECO:0000313" key="2">
    <source>
        <dbReference type="Proteomes" id="UP001144297"/>
    </source>
</evidence>
<gene>
    <name evidence="1" type="ORF">TISLANDTSLP1_14240</name>
</gene>
<dbReference type="Proteomes" id="UP001144297">
    <property type="component" value="Unassembled WGS sequence"/>
</dbReference>